<accession>A0ABT1TQQ6</accession>
<dbReference type="InterPro" id="IPR053876">
    <property type="entry name" value="Phage_int_M"/>
</dbReference>
<dbReference type="PANTHER" id="PTHR30629:SF2">
    <property type="entry name" value="PROPHAGE INTEGRASE INTS-RELATED"/>
    <property type="match status" value="1"/>
</dbReference>
<dbReference type="RefSeq" id="WP_256606318.1">
    <property type="nucleotide sequence ID" value="NZ_JANIBL010000015.1"/>
</dbReference>
<evidence type="ECO:0000313" key="6">
    <source>
        <dbReference type="EMBL" id="MCQ8117103.1"/>
    </source>
</evidence>
<organism evidence="6 7">
    <name type="scientific">Methylomonas rosea</name>
    <dbReference type="NCBI Taxonomy" id="2952227"/>
    <lineage>
        <taxon>Bacteria</taxon>
        <taxon>Pseudomonadati</taxon>
        <taxon>Pseudomonadota</taxon>
        <taxon>Gammaproteobacteria</taxon>
        <taxon>Methylococcales</taxon>
        <taxon>Methylococcaceae</taxon>
        <taxon>Methylomonas</taxon>
    </lineage>
</organism>
<dbReference type="Proteomes" id="UP001524570">
    <property type="component" value="Unassembled WGS sequence"/>
</dbReference>
<sequence>MLLAEDTLWLSISIKDTVYRAAKVHDQEYFINDGGGLYLVVGKNGTKIWKFIFSFERKRKKLSFGVYPDTSLENVRRKAEDARNSLANGIDPSQIRKQARAEITKAAENQNRVNAGLPIVNSFEDIARQWMDSASHTVRDVTNQKKIRRFELYVFPEIGQTPIRDYASNDPCRSVTRPGLASVA</sequence>
<dbReference type="InterPro" id="IPR050808">
    <property type="entry name" value="Phage_Integrase"/>
</dbReference>
<evidence type="ECO:0000256" key="3">
    <source>
        <dbReference type="ARBA" id="ARBA00023125"/>
    </source>
</evidence>
<gene>
    <name evidence="6" type="ORF">NP589_06685</name>
</gene>
<comment type="similarity">
    <text evidence="1">Belongs to the 'phage' integrase family.</text>
</comment>
<keyword evidence="7" id="KW-1185">Reference proteome</keyword>
<evidence type="ECO:0000259" key="4">
    <source>
        <dbReference type="Pfam" id="PF13356"/>
    </source>
</evidence>
<dbReference type="InterPro" id="IPR025166">
    <property type="entry name" value="Integrase_DNA_bind_dom"/>
</dbReference>
<feature type="domain" description="Integrase DNA-binding" evidence="4">
    <location>
        <begin position="16"/>
        <end position="99"/>
    </location>
</feature>
<dbReference type="GO" id="GO:0003677">
    <property type="term" value="F:DNA binding"/>
    <property type="evidence" value="ECO:0007669"/>
    <property type="project" value="UniProtKB-KW"/>
</dbReference>
<keyword evidence="2" id="KW-0229">DNA integration</keyword>
<dbReference type="InterPro" id="IPR010998">
    <property type="entry name" value="Integrase_recombinase_N"/>
</dbReference>
<comment type="caution">
    <text evidence="6">The sequence shown here is derived from an EMBL/GenBank/DDBJ whole genome shotgun (WGS) entry which is preliminary data.</text>
</comment>
<name>A0ABT1TQQ6_9GAMM</name>
<dbReference type="Gene3D" id="3.30.160.390">
    <property type="entry name" value="Integrase, DNA-binding domain"/>
    <property type="match status" value="1"/>
</dbReference>
<evidence type="ECO:0000256" key="1">
    <source>
        <dbReference type="ARBA" id="ARBA00008857"/>
    </source>
</evidence>
<proteinExistence type="inferred from homology"/>
<dbReference type="EMBL" id="JANIBL010000015">
    <property type="protein sequence ID" value="MCQ8117103.1"/>
    <property type="molecule type" value="Genomic_DNA"/>
</dbReference>
<feature type="domain" description="Phage integrase central" evidence="5">
    <location>
        <begin position="123"/>
        <end position="165"/>
    </location>
</feature>
<evidence type="ECO:0000259" key="5">
    <source>
        <dbReference type="Pfam" id="PF22022"/>
    </source>
</evidence>
<keyword evidence="3 6" id="KW-0238">DNA-binding</keyword>
<evidence type="ECO:0000313" key="7">
    <source>
        <dbReference type="Proteomes" id="UP001524570"/>
    </source>
</evidence>
<reference evidence="6 7" key="1">
    <citation type="submission" date="2022-07" db="EMBL/GenBank/DDBJ databases">
        <title>Methylomonas rivi sp. nov., Methylomonas rosea sp. nov., Methylomonas aureus sp. nov. and Methylomonas subterranea sp. nov., four novel methanotrophs isolated from a freshwater creek and the deep terrestrial subsurface.</title>
        <authorList>
            <person name="Abin C."/>
            <person name="Sankaranarayanan K."/>
            <person name="Garner C."/>
            <person name="Sindelar R."/>
            <person name="Kotary K."/>
            <person name="Garner R."/>
            <person name="Barclay S."/>
            <person name="Lawson P."/>
            <person name="Krumholz L."/>
        </authorList>
    </citation>
    <scope>NUCLEOTIDE SEQUENCE [LARGE SCALE GENOMIC DNA]</scope>
    <source>
        <strain evidence="6 7">WSC-7</strain>
    </source>
</reference>
<dbReference type="PANTHER" id="PTHR30629">
    <property type="entry name" value="PROPHAGE INTEGRASE"/>
    <property type="match status" value="1"/>
</dbReference>
<protein>
    <submittedName>
        <fullName evidence="6">Arm DNA-binding domain-containing protein</fullName>
    </submittedName>
</protein>
<evidence type="ECO:0000256" key="2">
    <source>
        <dbReference type="ARBA" id="ARBA00022908"/>
    </source>
</evidence>
<dbReference type="Pfam" id="PF22022">
    <property type="entry name" value="Phage_int_M"/>
    <property type="match status" value="1"/>
</dbReference>
<dbReference type="Pfam" id="PF13356">
    <property type="entry name" value="Arm-DNA-bind_3"/>
    <property type="match status" value="1"/>
</dbReference>
<dbReference type="Gene3D" id="1.10.150.130">
    <property type="match status" value="1"/>
</dbReference>
<dbReference type="InterPro" id="IPR038488">
    <property type="entry name" value="Integrase_DNA-bd_sf"/>
</dbReference>